<feature type="compositionally biased region" description="Basic and acidic residues" evidence="1">
    <location>
        <begin position="181"/>
        <end position="196"/>
    </location>
</feature>
<feature type="region of interest" description="Disordered" evidence="1">
    <location>
        <begin position="529"/>
        <end position="563"/>
    </location>
</feature>
<evidence type="ECO:0000256" key="1">
    <source>
        <dbReference type="SAM" id="MobiDB-lite"/>
    </source>
</evidence>
<keyword evidence="3" id="KW-1185">Reference proteome</keyword>
<feature type="compositionally biased region" description="Polar residues" evidence="1">
    <location>
        <begin position="484"/>
        <end position="494"/>
    </location>
</feature>
<feature type="region of interest" description="Disordered" evidence="1">
    <location>
        <begin position="613"/>
        <end position="728"/>
    </location>
</feature>
<sequence length="1094" mass="115530">MASAPKSTSTPLNPPRKPGPASITRQGTPRRYSLSETNSTLTNRKSRATSPLLAPLSFRDNVSLYEETKSSGLARRICAYSEAAKQESLRPTHQEQYSAVGLFPIVHLFKKKPPILEQTKKVTIKLSSPESMRSYSPQLSSLVLDGIRRGRIERQLSLPGHHDDAGAKSVLDALKEISRKRIRSNEGQEHLEESGKRVKTSQVQNGTPSNSAKRVRTESPPLDATDSLNHTRSKKRFCIYDEFAASKSSSDFVLLPMKTSIFAKGSTKRKTISTSTESLNSSIGPNKQVKLINVETQTEAKESTKKDEKPSRKEFSVKVFDDIPLERIRKSRLAALMGNIMGKDVALLSEPNEEQSNDVTDEPTKTVEVPVAQTVPVISQPPETEQTPEKSKVGGFKFDLKSTPVAVPVSKESSSTINLTEKSSNEKVEPPPPVSIAAPAPDILKPSLTAGPISFVKSPVQDISKMPSAIKMSFEKPSEENPKSRQIASENTENTLKASIATTSATASFSFSKPVEEKENALKLPAVGFSFGKPSNENNEEVVSTGFSFGKPPDENVQNTITKVSSSPTIPVFSFGKPAEQKDELNPTIFGKQTNNEAPKTVAVPSPALFAFGNASGKKEEPQQTSTVAPFSFVTPSSKKDEPPKPPSMVFTYTPASEKKEPSVATPFSFGTTEKKEDPPKSVPALSGGFNFSKPSDSQQGGFSFGTPTSKNSSEPIKFTSLPSSNVSSSITVPSFGFGTDKPPLPGATVGQSKSQFTFEGSTKEQPAPPLFGNSNATSTTTTTVSTSLFGTSNGFNAKPPVFGTGQSFKSGTLTTEQQGFNTVVPSTTSLNTFGTATPTTQAVSNTFSFGSGGNEVKSSPFKSNVFGTNNVSSAVTPFGGGASFATPTTTVPSFGGNTSNPNNNNVFSTPSNNGNTGFGFGVSKAKPNFGGFGSNFTTQPFGNGGVSTNPPPTSNETKTTGFGFGTSDQKIGFGAATFGASTTFGANNTPFGAQQPGGAFNFSSSVVPSNVPFKFGANNDAPKPSFNFTGAQTMPTTGAFPSAPGSSTSSGGFGTVAQPSFPGTPPAGGMFSIGAGSSSGSRPRTQLRAKRRT</sequence>
<feature type="region of interest" description="Disordered" evidence="1">
    <location>
        <begin position="181"/>
        <end position="228"/>
    </location>
</feature>
<feature type="compositionally biased region" description="Polar residues" evidence="1">
    <location>
        <begin position="412"/>
        <end position="422"/>
    </location>
</feature>
<feature type="compositionally biased region" description="Low complexity" evidence="1">
    <location>
        <begin position="1040"/>
        <end position="1051"/>
    </location>
</feature>
<comment type="caution">
    <text evidence="2">The sequence shown here is derived from an EMBL/GenBank/DDBJ whole genome shotgun (WGS) entry which is preliminary data.</text>
</comment>
<organism evidence="2 3">
    <name type="scientific">Hypothenemus hampei</name>
    <name type="common">Coffee berry borer</name>
    <dbReference type="NCBI Taxonomy" id="57062"/>
    <lineage>
        <taxon>Eukaryota</taxon>
        <taxon>Metazoa</taxon>
        <taxon>Ecdysozoa</taxon>
        <taxon>Arthropoda</taxon>
        <taxon>Hexapoda</taxon>
        <taxon>Insecta</taxon>
        <taxon>Pterygota</taxon>
        <taxon>Neoptera</taxon>
        <taxon>Endopterygota</taxon>
        <taxon>Coleoptera</taxon>
        <taxon>Polyphaga</taxon>
        <taxon>Cucujiformia</taxon>
        <taxon>Curculionidae</taxon>
        <taxon>Scolytinae</taxon>
        <taxon>Hypothenemus</taxon>
    </lineage>
</organism>
<feature type="region of interest" description="Disordered" evidence="1">
    <location>
        <begin position="760"/>
        <end position="782"/>
    </location>
</feature>
<dbReference type="EMBL" id="JBDJPC010000009">
    <property type="protein sequence ID" value="KAL1491185.1"/>
    <property type="molecule type" value="Genomic_DNA"/>
</dbReference>
<evidence type="ECO:0000313" key="2">
    <source>
        <dbReference type="EMBL" id="KAL1491185.1"/>
    </source>
</evidence>
<dbReference type="AlphaFoldDB" id="A0ABD1E9V0"/>
<feature type="compositionally biased region" description="Basic and acidic residues" evidence="1">
    <location>
        <begin position="473"/>
        <end position="483"/>
    </location>
</feature>
<name>A0ABD1E9V0_HYPHA</name>
<protein>
    <submittedName>
        <fullName evidence="2">Uncharacterized protein</fullName>
    </submittedName>
</protein>
<evidence type="ECO:0000313" key="3">
    <source>
        <dbReference type="Proteomes" id="UP001566132"/>
    </source>
</evidence>
<proteinExistence type="predicted"/>
<feature type="compositionally biased region" description="Polar residues" evidence="1">
    <location>
        <begin position="1"/>
        <end position="11"/>
    </location>
</feature>
<feature type="region of interest" description="Disordered" evidence="1">
    <location>
        <begin position="412"/>
        <end position="432"/>
    </location>
</feature>
<feature type="region of interest" description="Disordered" evidence="1">
    <location>
        <begin position="473"/>
        <end position="494"/>
    </location>
</feature>
<feature type="compositionally biased region" description="Polar residues" evidence="1">
    <location>
        <begin position="200"/>
        <end position="212"/>
    </location>
</feature>
<feature type="compositionally biased region" description="Polar residues" evidence="1">
    <location>
        <begin position="1076"/>
        <end position="1085"/>
    </location>
</feature>
<gene>
    <name evidence="2" type="ORF">ABEB36_011823</name>
</gene>
<dbReference type="Proteomes" id="UP001566132">
    <property type="component" value="Unassembled WGS sequence"/>
</dbReference>
<feature type="region of interest" description="Disordered" evidence="1">
    <location>
        <begin position="1040"/>
        <end position="1094"/>
    </location>
</feature>
<feature type="compositionally biased region" description="Polar residues" evidence="1">
    <location>
        <begin position="533"/>
        <end position="547"/>
    </location>
</feature>
<reference evidence="2 3" key="1">
    <citation type="submission" date="2024-05" db="EMBL/GenBank/DDBJ databases">
        <title>Genetic variation in Jamaican populations of the coffee berry borer (Hypothenemus hampei).</title>
        <authorList>
            <person name="Errbii M."/>
            <person name="Myrie A."/>
        </authorList>
    </citation>
    <scope>NUCLEOTIDE SEQUENCE [LARGE SCALE GENOMIC DNA]</scope>
    <source>
        <strain evidence="2">JA-Hopewell-2020-01-JO</strain>
        <tissue evidence="2">Whole body</tissue>
    </source>
</reference>
<feature type="compositionally biased region" description="Polar residues" evidence="1">
    <location>
        <begin position="34"/>
        <end position="43"/>
    </location>
</feature>
<feature type="compositionally biased region" description="Polar residues" evidence="1">
    <location>
        <begin position="693"/>
        <end position="715"/>
    </location>
</feature>
<accession>A0ABD1E9V0</accession>
<feature type="region of interest" description="Disordered" evidence="1">
    <location>
        <begin position="1"/>
        <end position="48"/>
    </location>
</feature>